<reference evidence="4" key="1">
    <citation type="submission" date="2021-07" db="EMBL/GenBank/DDBJ databases">
        <title>Complete genome sequencing of a Clostridium isolate.</title>
        <authorList>
            <person name="Ueki A."/>
            <person name="Tonouchi A."/>
        </authorList>
    </citation>
    <scope>NUCLEOTIDE SEQUENCE [LARGE SCALE GENOMIC DNA]</scope>
    <source>
        <strain evidence="4">C5S11</strain>
    </source>
</reference>
<dbReference type="SUPFAM" id="SSF55874">
    <property type="entry name" value="ATPase domain of HSP90 chaperone/DNA topoisomerase II/histidine kinase"/>
    <property type="match status" value="1"/>
</dbReference>
<gene>
    <name evidence="3" type="ORF">psyc5s11_26430</name>
</gene>
<dbReference type="CDD" id="cd16935">
    <property type="entry name" value="HATPase_AgrC-ComD-like"/>
    <property type="match status" value="1"/>
</dbReference>
<organism evidence="3 4">
    <name type="scientific">Clostridium gelidum</name>
    <dbReference type="NCBI Taxonomy" id="704125"/>
    <lineage>
        <taxon>Bacteria</taxon>
        <taxon>Bacillati</taxon>
        <taxon>Bacillota</taxon>
        <taxon>Clostridia</taxon>
        <taxon>Eubacteriales</taxon>
        <taxon>Clostridiaceae</taxon>
        <taxon>Clostridium</taxon>
    </lineage>
</organism>
<keyword evidence="4" id="KW-1185">Reference proteome</keyword>
<proteinExistence type="predicted"/>
<feature type="transmembrane region" description="Helical" evidence="1">
    <location>
        <begin position="63"/>
        <end position="81"/>
    </location>
</feature>
<dbReference type="Gene3D" id="3.30.565.10">
    <property type="entry name" value="Histidine kinase-like ATPase, C-terminal domain"/>
    <property type="match status" value="1"/>
</dbReference>
<keyword evidence="1" id="KW-0472">Membrane</keyword>
<evidence type="ECO:0000313" key="4">
    <source>
        <dbReference type="Proteomes" id="UP000824633"/>
    </source>
</evidence>
<dbReference type="Pfam" id="PF14501">
    <property type="entry name" value="HATPase_c_5"/>
    <property type="match status" value="1"/>
</dbReference>
<evidence type="ECO:0000256" key="1">
    <source>
        <dbReference type="SAM" id="Phobius"/>
    </source>
</evidence>
<feature type="transmembrane region" description="Helical" evidence="1">
    <location>
        <begin position="88"/>
        <end position="110"/>
    </location>
</feature>
<accession>A0ABN6J0S5</accession>
<feature type="transmembrane region" description="Helical" evidence="1">
    <location>
        <begin position="40"/>
        <end position="57"/>
    </location>
</feature>
<name>A0ABN6J0S5_9CLOT</name>
<dbReference type="RefSeq" id="WP_224038050.1">
    <property type="nucleotide sequence ID" value="NZ_AP024849.1"/>
</dbReference>
<dbReference type="PANTHER" id="PTHR40448">
    <property type="entry name" value="TWO-COMPONENT SENSOR HISTIDINE KINASE"/>
    <property type="match status" value="1"/>
</dbReference>
<evidence type="ECO:0000259" key="2">
    <source>
        <dbReference type="Pfam" id="PF14501"/>
    </source>
</evidence>
<dbReference type="InterPro" id="IPR032834">
    <property type="entry name" value="NatK-like_C"/>
</dbReference>
<dbReference type="EMBL" id="AP024849">
    <property type="protein sequence ID" value="BCZ46576.1"/>
    <property type="molecule type" value="Genomic_DNA"/>
</dbReference>
<evidence type="ECO:0000313" key="3">
    <source>
        <dbReference type="EMBL" id="BCZ46576.1"/>
    </source>
</evidence>
<keyword evidence="3" id="KW-0808">Transferase</keyword>
<keyword evidence="3" id="KW-0418">Kinase</keyword>
<feature type="transmembrane region" description="Helical" evidence="1">
    <location>
        <begin position="210"/>
        <end position="232"/>
    </location>
</feature>
<keyword evidence="1" id="KW-1133">Transmembrane helix</keyword>
<feature type="domain" description="Sensor histidine kinase NatK-like C-terminal" evidence="2">
    <location>
        <begin position="350"/>
        <end position="455"/>
    </location>
</feature>
<feature type="transmembrane region" description="Helical" evidence="1">
    <location>
        <begin position="171"/>
        <end position="190"/>
    </location>
</feature>
<dbReference type="PANTHER" id="PTHR40448:SF1">
    <property type="entry name" value="TWO-COMPONENT SENSOR HISTIDINE KINASE"/>
    <property type="match status" value="1"/>
</dbReference>
<protein>
    <submittedName>
        <fullName evidence="3">Sensor histidine kinase</fullName>
    </submittedName>
</protein>
<dbReference type="GO" id="GO:0016301">
    <property type="term" value="F:kinase activity"/>
    <property type="evidence" value="ECO:0007669"/>
    <property type="project" value="UniProtKB-KW"/>
</dbReference>
<feature type="transmembrane region" description="Helical" evidence="1">
    <location>
        <begin position="6"/>
        <end position="28"/>
    </location>
</feature>
<feature type="transmembrane region" description="Helical" evidence="1">
    <location>
        <begin position="130"/>
        <end position="151"/>
    </location>
</feature>
<sequence>MDYNSIAQIVGVLPDYLTLPLLYIIRYYFYKKFLGFKKEIWTYIFATLLLVIFEILTNNLIPNILVMILSDILLLFTMHLICQGNLIIKLYAIVVENIILLLVNLIFLPFELWVNPIINNIDMSFKQRMLINFTHNTILDILNYIILYMLLKRVTYYLNLKDKFLNVSQSIYLLLPCLSGYGLALIFYLIQEVKIDNKIYYLPNIAPKVYYIILPFICFLFLISIPISACTFKNMIESEENKHKNIIIKQQFALQLNHIKNIDSIYLGIRKVIHDMNNHISCLKNLADNNNLDEIKKYLHNISKTVGKLDFEIKTGNPISDAIINEKFNISQTEGINFISDFILPPKIFLESIDLCVILSNALDNSIEACRKVTNSDIEKKISIKSYIRGLYLIIEISNSSMEKLMYIDNKIISSKSNIENHGIGLSNIEDVVKKYNGVLDVIEEKNYITLSIMIKVN</sequence>
<keyword evidence="1" id="KW-0812">Transmembrane</keyword>
<dbReference type="InterPro" id="IPR036890">
    <property type="entry name" value="HATPase_C_sf"/>
</dbReference>
<dbReference type="Proteomes" id="UP000824633">
    <property type="component" value="Chromosome"/>
</dbReference>